<feature type="compositionally biased region" description="Polar residues" evidence="7">
    <location>
        <begin position="1044"/>
        <end position="1058"/>
    </location>
</feature>
<protein>
    <recommendedName>
        <fullName evidence="8">HAT C-terminal dimerisation domain-containing protein</fullName>
    </recommendedName>
</protein>
<evidence type="ECO:0000256" key="3">
    <source>
        <dbReference type="ARBA" id="ARBA00022771"/>
    </source>
</evidence>
<dbReference type="AlphaFoldDB" id="A0A1B8A6T3"/>
<dbReference type="GO" id="GO:0004497">
    <property type="term" value="F:monooxygenase activity"/>
    <property type="evidence" value="ECO:0007669"/>
    <property type="project" value="InterPro"/>
</dbReference>
<dbReference type="GO" id="GO:0020037">
    <property type="term" value="F:heme binding"/>
    <property type="evidence" value="ECO:0007669"/>
    <property type="project" value="InterPro"/>
</dbReference>
<gene>
    <name evidence="9" type="ORF">FPOA_13105</name>
</gene>
<proteinExistence type="predicted"/>
<dbReference type="GO" id="GO:0046983">
    <property type="term" value="F:protein dimerization activity"/>
    <property type="evidence" value="ECO:0007669"/>
    <property type="project" value="InterPro"/>
</dbReference>
<dbReference type="InterPro" id="IPR036396">
    <property type="entry name" value="Cyt_P450_sf"/>
</dbReference>
<reference evidence="9 10" key="1">
    <citation type="submission" date="2016-06" db="EMBL/GenBank/DDBJ databases">
        <title>Living apart together: crosstalk between the core and supernumerary genomes in a fungal plant pathogen.</title>
        <authorList>
            <person name="Vanheule A."/>
            <person name="Audenaert K."/>
            <person name="Warris S."/>
            <person name="Van De Geest H."/>
            <person name="Schijlen E."/>
            <person name="Hofte M."/>
            <person name="De Saeger S."/>
            <person name="Haesaert G."/>
            <person name="Waalwijk C."/>
            <person name="Van Der Lee T."/>
        </authorList>
    </citation>
    <scope>NUCLEOTIDE SEQUENCE [LARGE SCALE GENOMIC DNA]</scope>
    <source>
        <strain evidence="9 10">2516</strain>
    </source>
</reference>
<dbReference type="SUPFAM" id="SSF48264">
    <property type="entry name" value="Cytochrome P450"/>
    <property type="match status" value="2"/>
</dbReference>
<keyword evidence="2" id="KW-0479">Metal-binding</keyword>
<evidence type="ECO:0000256" key="7">
    <source>
        <dbReference type="SAM" id="MobiDB-lite"/>
    </source>
</evidence>
<dbReference type="Pfam" id="PF05699">
    <property type="entry name" value="Dimer_Tnp_hAT"/>
    <property type="match status" value="1"/>
</dbReference>
<evidence type="ECO:0000256" key="6">
    <source>
        <dbReference type="ARBA" id="ARBA00023242"/>
    </source>
</evidence>
<dbReference type="GO" id="GO:0016705">
    <property type="term" value="F:oxidoreductase activity, acting on paired donors, with incorporation or reduction of molecular oxygen"/>
    <property type="evidence" value="ECO:0007669"/>
    <property type="project" value="InterPro"/>
</dbReference>
<accession>A0A1B8A6T3</accession>
<dbReference type="Gene3D" id="1.10.630.10">
    <property type="entry name" value="Cytochrome P450"/>
    <property type="match status" value="2"/>
</dbReference>
<keyword evidence="10" id="KW-1185">Reference proteome</keyword>
<dbReference type="GO" id="GO:0008270">
    <property type="term" value="F:zinc ion binding"/>
    <property type="evidence" value="ECO:0007669"/>
    <property type="project" value="UniProtKB-KW"/>
</dbReference>
<name>A0A1B8A6T3_FUSPO</name>
<dbReference type="STRING" id="36050.A0A1B8A6T3"/>
<dbReference type="SUPFAM" id="SSF53098">
    <property type="entry name" value="Ribonuclease H-like"/>
    <property type="match status" value="1"/>
</dbReference>
<dbReference type="InterPro" id="IPR052035">
    <property type="entry name" value="ZnF_BED_domain_contain"/>
</dbReference>
<dbReference type="PROSITE" id="PS00086">
    <property type="entry name" value="CYTOCHROME_P450"/>
    <property type="match status" value="1"/>
</dbReference>
<keyword evidence="3" id="KW-0863">Zinc-finger</keyword>
<evidence type="ECO:0000256" key="2">
    <source>
        <dbReference type="ARBA" id="ARBA00022723"/>
    </source>
</evidence>
<dbReference type="InterPro" id="IPR001128">
    <property type="entry name" value="Cyt_P450"/>
</dbReference>
<evidence type="ECO:0000256" key="5">
    <source>
        <dbReference type="ARBA" id="ARBA00023004"/>
    </source>
</evidence>
<feature type="domain" description="HAT C-terminal dimerisation" evidence="8">
    <location>
        <begin position="1068"/>
        <end position="1138"/>
    </location>
</feature>
<dbReference type="GO" id="GO:0005634">
    <property type="term" value="C:nucleus"/>
    <property type="evidence" value="ECO:0007669"/>
    <property type="project" value="UniProtKB-SubCell"/>
</dbReference>
<keyword evidence="6" id="KW-0539">Nucleus</keyword>
<dbReference type="Pfam" id="PF00067">
    <property type="entry name" value="p450"/>
    <property type="match status" value="1"/>
</dbReference>
<dbReference type="PANTHER" id="PTHR46481">
    <property type="entry name" value="ZINC FINGER BED DOMAIN-CONTAINING PROTEIN 4"/>
    <property type="match status" value="1"/>
</dbReference>
<evidence type="ECO:0000259" key="8">
    <source>
        <dbReference type="Pfam" id="PF05699"/>
    </source>
</evidence>
<dbReference type="Proteomes" id="UP000091967">
    <property type="component" value="Unassembled WGS sequence"/>
</dbReference>
<evidence type="ECO:0000256" key="4">
    <source>
        <dbReference type="ARBA" id="ARBA00022833"/>
    </source>
</evidence>
<comment type="subcellular location">
    <subcellularLocation>
        <location evidence="1">Nucleus</location>
    </subcellularLocation>
</comment>
<sequence>MAKFQTFITEDPPLAHLAVATVVAVVAYRTLRAAYRLYLHPLSKFPGPRSAALSRKWVVKTVSSGFPETEYEKLHKEFGTTALRIAPNQLHISDSSLYRVIYNQSNPFPKEKAFYETFESQHTIFSETDAQLHKQRRKLLNPLFSKAGVNKLEPLILEKLEETKAKVERISNAGPVDVSAAFRCMTVDVISQFSFGTSIGLINEHPTGFESGYLKALALASGSPFMRYYSDIQKLVAKCIPLSVAANFNSVLRELHNMVGMIFASYDQYSQGDRKSMYPVMFDVLKSLPIDQQKAEAINTFIAGSDTTALTLTTALFHILQHPEVEKTLVGCLDEEFQKAETIPSLLQLEQVKYLRACVNEALRVGMPVPGVLPRIVPQREQPFIVDGKVVPPGDGLLLLTPLLSQIEMATLHPTKSTTPVPERTEEDNQRLFQLYKGWTLTERDGQVRQWVYQFGYDIQHAQKGERRWVCCLCIKQKRPRPKSYAIKGLQNAEGHLYTDHNGIMDPTGKRQKPAKASEKAHQSIATILQLNPKEPKEQDLINTLIKRFDKTVFQQKLVNWIVNSNQSFSIVNDQDLRDIFNYLNPSVEITKANITDVTVRAIAEREFTNNMERVKDALRKSPGQIHIQYDGWKSGNRHALYGITCVFRDSNNRPQKCVLGLPELTERHTGENIAGQIIEIIREYEISDKLGYFTLDNAGNNKTSMGEIGLEFGFDWAKRWVRCVGHVVNIVVKQMLYGKNPDAFEKEVFEGLHTAAKEHEVWRRRGSVGKWHNFAVEVSRSDTWTDMLKKVQAVESQLSDDAQLKKHRPVGVVVDNATRWLSQFSMIERALALRPFYNSFVQRASNEWEKNRMTADDWHVLGTLYDILLDFQLVVRGLEGDGQGKHQRKVEENEIDPPLSGTSWDLIHAYEFLLETLESGKRAVANFPDGHHLAVNINLGWLKLNEYYEHLNDSPLIYGAAVLHPAYRWALFDDLWGDDDERQLWITKAKEMVQDLWEREYRDLEVDDPEIELPANKRLKTSRNKFTAWRTKKRGLTAGGISVTESPIQSPAQSPRSSVGGLDLDEYEQWQRDIEDADASVTDPYEYWHIRRLKYPRLSRMALDLLTVPPMSAECERLFSTTGRMVTKSRNRLDASTIGLFSIHIHAIFTNVSWSVVDLNPGPNAKELETNIVSFGKGARSCIGINISYAEIFITLAHFFHYYKMELKSKELHATDKFTLEVEEPGVLVDFKLRQQ</sequence>
<dbReference type="InterPro" id="IPR017972">
    <property type="entry name" value="Cyt_P450_CS"/>
</dbReference>
<organism evidence="9 10">
    <name type="scientific">Fusarium poae</name>
    <dbReference type="NCBI Taxonomy" id="36050"/>
    <lineage>
        <taxon>Eukaryota</taxon>
        <taxon>Fungi</taxon>
        <taxon>Dikarya</taxon>
        <taxon>Ascomycota</taxon>
        <taxon>Pezizomycotina</taxon>
        <taxon>Sordariomycetes</taxon>
        <taxon>Hypocreomycetidae</taxon>
        <taxon>Hypocreales</taxon>
        <taxon>Nectriaceae</taxon>
        <taxon>Fusarium</taxon>
    </lineage>
</organism>
<keyword evidence="5" id="KW-0408">Iron</keyword>
<dbReference type="EMBL" id="LYXU01000111">
    <property type="protein sequence ID" value="OBS16186.1"/>
    <property type="molecule type" value="Genomic_DNA"/>
</dbReference>
<dbReference type="PANTHER" id="PTHR46481:SF10">
    <property type="entry name" value="ZINC FINGER BED DOMAIN-CONTAINING PROTEIN 39"/>
    <property type="match status" value="1"/>
</dbReference>
<evidence type="ECO:0000256" key="1">
    <source>
        <dbReference type="ARBA" id="ARBA00004123"/>
    </source>
</evidence>
<dbReference type="GO" id="GO:0005506">
    <property type="term" value="F:iron ion binding"/>
    <property type="evidence" value="ECO:0007669"/>
    <property type="project" value="InterPro"/>
</dbReference>
<evidence type="ECO:0000313" key="9">
    <source>
        <dbReference type="EMBL" id="OBS16186.1"/>
    </source>
</evidence>
<feature type="region of interest" description="Disordered" evidence="7">
    <location>
        <begin position="1041"/>
        <end position="1062"/>
    </location>
</feature>
<evidence type="ECO:0000313" key="10">
    <source>
        <dbReference type="Proteomes" id="UP000091967"/>
    </source>
</evidence>
<dbReference type="InterPro" id="IPR008906">
    <property type="entry name" value="HATC_C_dom"/>
</dbReference>
<dbReference type="InterPro" id="IPR012337">
    <property type="entry name" value="RNaseH-like_sf"/>
</dbReference>
<keyword evidence="4" id="KW-0862">Zinc</keyword>
<comment type="caution">
    <text evidence="9">The sequence shown here is derived from an EMBL/GenBank/DDBJ whole genome shotgun (WGS) entry which is preliminary data.</text>
</comment>